<evidence type="ECO:0000256" key="5">
    <source>
        <dbReference type="ARBA" id="ARBA00022989"/>
    </source>
</evidence>
<feature type="transmembrane region" description="Helical" evidence="8">
    <location>
        <begin position="66"/>
        <end position="90"/>
    </location>
</feature>
<feature type="transmembrane region" description="Helical" evidence="8">
    <location>
        <begin position="102"/>
        <end position="123"/>
    </location>
</feature>
<organism evidence="9 10">
    <name type="scientific">Porcisia hertigi</name>
    <dbReference type="NCBI Taxonomy" id="2761500"/>
    <lineage>
        <taxon>Eukaryota</taxon>
        <taxon>Discoba</taxon>
        <taxon>Euglenozoa</taxon>
        <taxon>Kinetoplastea</taxon>
        <taxon>Metakinetoplastina</taxon>
        <taxon>Trypanosomatida</taxon>
        <taxon>Trypanosomatidae</taxon>
        <taxon>Leishmaniinae</taxon>
        <taxon>Porcisia</taxon>
    </lineage>
</organism>
<keyword evidence="2 8" id="KW-0813">Transport</keyword>
<keyword evidence="10" id="KW-1185">Reference proteome</keyword>
<accession>A0A836LL27</accession>
<dbReference type="InterPro" id="IPR011691">
    <property type="entry name" value="Vesicle_transpt_SFT2"/>
</dbReference>
<dbReference type="EMBL" id="JAFJZO010000005">
    <property type="protein sequence ID" value="KAG5511446.1"/>
    <property type="molecule type" value="Genomic_DNA"/>
</dbReference>
<name>A0A836LL27_9TRYP</name>
<dbReference type="GO" id="GO:0012505">
    <property type="term" value="C:endomembrane system"/>
    <property type="evidence" value="ECO:0007669"/>
    <property type="project" value="UniProtKB-ARBA"/>
</dbReference>
<evidence type="ECO:0000256" key="6">
    <source>
        <dbReference type="ARBA" id="ARBA00023136"/>
    </source>
</evidence>
<dbReference type="PANTHER" id="PTHR23137:SF6">
    <property type="entry name" value="VESICLE TRANSPORT PROTEIN"/>
    <property type="match status" value="1"/>
</dbReference>
<dbReference type="Proteomes" id="UP000674318">
    <property type="component" value="Unassembled WGS sequence"/>
</dbReference>
<evidence type="ECO:0000256" key="3">
    <source>
        <dbReference type="ARBA" id="ARBA00022692"/>
    </source>
</evidence>
<dbReference type="OrthoDB" id="73614at2759"/>
<feature type="transmembrane region" description="Helical" evidence="8">
    <location>
        <begin position="41"/>
        <end position="60"/>
    </location>
</feature>
<sequence length="164" mass="17639">MDKVTSIINVTTGGGTLDEAVGTNSEESLCPSLTFKQRVQGCIGCAGLGALFFLLSWITVFLADYALFGVLFTLGSLMCLGGTFFLAGPLRQLKSMFSEGRWIASIVYILTMVLTILCAVVLHSGFLTILMSIIQLLALGWYILSYIPFAHDAMKGALSTVISH</sequence>
<evidence type="ECO:0000256" key="4">
    <source>
        <dbReference type="ARBA" id="ARBA00022927"/>
    </source>
</evidence>
<dbReference type="AlphaFoldDB" id="A0A836LL27"/>
<evidence type="ECO:0000256" key="2">
    <source>
        <dbReference type="ARBA" id="ARBA00022448"/>
    </source>
</evidence>
<dbReference type="GO" id="GO:0005737">
    <property type="term" value="C:cytoplasm"/>
    <property type="evidence" value="ECO:0007669"/>
    <property type="project" value="UniProtKB-ARBA"/>
</dbReference>
<comment type="function">
    <text evidence="8">May be involved in fusion of retrograde transport vesicles derived from an endocytic compartment with the Golgi complex.</text>
</comment>
<dbReference type="GO" id="GO:0015031">
    <property type="term" value="P:protein transport"/>
    <property type="evidence" value="ECO:0007669"/>
    <property type="project" value="UniProtKB-KW"/>
</dbReference>
<dbReference type="Pfam" id="PF04178">
    <property type="entry name" value="Got1"/>
    <property type="match status" value="1"/>
</dbReference>
<keyword evidence="4 8" id="KW-0653">Protein transport</keyword>
<dbReference type="GO" id="GO:0016020">
    <property type="term" value="C:membrane"/>
    <property type="evidence" value="ECO:0007669"/>
    <property type="project" value="UniProtKB-SubCell"/>
</dbReference>
<keyword evidence="3 8" id="KW-0812">Transmembrane</keyword>
<dbReference type="RefSeq" id="XP_067759658.1">
    <property type="nucleotide sequence ID" value="XM_067903348.1"/>
</dbReference>
<evidence type="ECO:0000256" key="8">
    <source>
        <dbReference type="RuleBase" id="RU363111"/>
    </source>
</evidence>
<comment type="similarity">
    <text evidence="7 8">Belongs to the SFT2 family.</text>
</comment>
<dbReference type="KEGG" id="phet:94293425"/>
<evidence type="ECO:0000313" key="10">
    <source>
        <dbReference type="Proteomes" id="UP000674318"/>
    </source>
</evidence>
<gene>
    <name evidence="9" type="ORF">JKF63_07409</name>
</gene>
<proteinExistence type="inferred from homology"/>
<reference evidence="9 10" key="1">
    <citation type="submission" date="2021-02" db="EMBL/GenBank/DDBJ databases">
        <title>Porcisia hertigi Genome sequencing and assembly.</title>
        <authorList>
            <person name="Almutairi H."/>
            <person name="Gatherer D."/>
        </authorList>
    </citation>
    <scope>NUCLEOTIDE SEQUENCE [LARGE SCALE GENOMIC DNA]</scope>
    <source>
        <strain evidence="9 10">C119</strain>
    </source>
</reference>
<dbReference type="GO" id="GO:0016192">
    <property type="term" value="P:vesicle-mediated transport"/>
    <property type="evidence" value="ECO:0007669"/>
    <property type="project" value="InterPro"/>
</dbReference>
<comment type="subcellular location">
    <subcellularLocation>
        <location evidence="1 8">Membrane</location>
        <topology evidence="1 8">Multi-pass membrane protein</topology>
    </subcellularLocation>
</comment>
<dbReference type="InterPro" id="IPR007305">
    <property type="entry name" value="Vesicle_transpt_Got1/SFT2"/>
</dbReference>
<comment type="caution">
    <text evidence="9">The sequence shown here is derived from an EMBL/GenBank/DDBJ whole genome shotgun (WGS) entry which is preliminary data.</text>
</comment>
<evidence type="ECO:0000313" key="9">
    <source>
        <dbReference type="EMBL" id="KAG5511446.1"/>
    </source>
</evidence>
<keyword evidence="6 8" id="KW-0472">Membrane</keyword>
<evidence type="ECO:0000256" key="7">
    <source>
        <dbReference type="ARBA" id="ARBA00025800"/>
    </source>
</evidence>
<keyword evidence="5 8" id="KW-1133">Transmembrane helix</keyword>
<dbReference type="GeneID" id="94293425"/>
<feature type="transmembrane region" description="Helical" evidence="8">
    <location>
        <begin position="129"/>
        <end position="149"/>
    </location>
</feature>
<dbReference type="PANTHER" id="PTHR23137">
    <property type="entry name" value="VESICLE TRANSPORT PROTEIN-RELATED"/>
    <property type="match status" value="1"/>
</dbReference>
<protein>
    <recommendedName>
        <fullName evidence="8">Vesicle transport protein</fullName>
    </recommendedName>
</protein>
<evidence type="ECO:0000256" key="1">
    <source>
        <dbReference type="ARBA" id="ARBA00004141"/>
    </source>
</evidence>